<evidence type="ECO:0000256" key="2">
    <source>
        <dbReference type="ARBA" id="ARBA00022833"/>
    </source>
</evidence>
<evidence type="ECO:0000313" key="5">
    <source>
        <dbReference type="EMBL" id="CAG9136137.1"/>
    </source>
</evidence>
<accession>A0A8S4G912</accession>
<dbReference type="AlphaFoldDB" id="A0A8S4G912"/>
<dbReference type="PROSITE" id="PS50089">
    <property type="entry name" value="ZF_RING_2"/>
    <property type="match status" value="1"/>
</dbReference>
<dbReference type="InterPro" id="IPR048367">
    <property type="entry name" value="TNP-like_RNaseH_C"/>
</dbReference>
<gene>
    <name evidence="5" type="ORF">PLXY2_LOCUS14380</name>
</gene>
<organism evidence="5 6">
    <name type="scientific">Plutella xylostella</name>
    <name type="common">Diamondback moth</name>
    <name type="synonym">Plutella maculipennis</name>
    <dbReference type="NCBI Taxonomy" id="51655"/>
    <lineage>
        <taxon>Eukaryota</taxon>
        <taxon>Metazoa</taxon>
        <taxon>Ecdysozoa</taxon>
        <taxon>Arthropoda</taxon>
        <taxon>Hexapoda</taxon>
        <taxon>Insecta</taxon>
        <taxon>Pterygota</taxon>
        <taxon>Neoptera</taxon>
        <taxon>Endopterygota</taxon>
        <taxon>Lepidoptera</taxon>
        <taxon>Glossata</taxon>
        <taxon>Ditrysia</taxon>
        <taxon>Yponomeutoidea</taxon>
        <taxon>Plutellidae</taxon>
        <taxon>Plutella</taxon>
    </lineage>
</organism>
<evidence type="ECO:0000256" key="3">
    <source>
        <dbReference type="PROSITE-ProRule" id="PRU00175"/>
    </source>
</evidence>
<dbReference type="PANTHER" id="PTHR13459">
    <property type="entry name" value="E3 UBIQUITIN-PROTEIN LIGASE RNF220 ISOFORM X1"/>
    <property type="match status" value="1"/>
</dbReference>
<protein>
    <submittedName>
        <fullName evidence="5">(diamondback moth) hypothetical protein</fullName>
    </submittedName>
</protein>
<reference evidence="5" key="1">
    <citation type="submission" date="2020-11" db="EMBL/GenBank/DDBJ databases">
        <authorList>
            <person name="Whiteford S."/>
        </authorList>
    </citation>
    <scope>NUCLEOTIDE SEQUENCE</scope>
</reference>
<dbReference type="PANTHER" id="PTHR13459:SF1">
    <property type="entry name" value="E3 UBIQUITIN-PROTEIN LIGASE RNF220 ISOFORM X1"/>
    <property type="match status" value="1"/>
</dbReference>
<feature type="domain" description="RING-type" evidence="4">
    <location>
        <begin position="258"/>
        <end position="297"/>
    </location>
</feature>
<dbReference type="EMBL" id="CAJHNJ030000125">
    <property type="protein sequence ID" value="CAG9136137.1"/>
    <property type="molecule type" value="Genomic_DNA"/>
</dbReference>
<dbReference type="InterPro" id="IPR048366">
    <property type="entry name" value="TNP-like_GBD"/>
</dbReference>
<keyword evidence="1 3" id="KW-0863">Zinc-finger</keyword>
<dbReference type="GO" id="GO:0061630">
    <property type="term" value="F:ubiquitin protein ligase activity"/>
    <property type="evidence" value="ECO:0007669"/>
    <property type="project" value="TreeGrafter"/>
</dbReference>
<dbReference type="InterPro" id="IPR001841">
    <property type="entry name" value="Znf_RING"/>
</dbReference>
<dbReference type="SUPFAM" id="SSF57850">
    <property type="entry name" value="RING/U-box"/>
    <property type="match status" value="1"/>
</dbReference>
<dbReference type="Proteomes" id="UP000653454">
    <property type="component" value="Unassembled WGS sequence"/>
</dbReference>
<proteinExistence type="predicted"/>
<evidence type="ECO:0000313" key="6">
    <source>
        <dbReference type="Proteomes" id="UP000653454"/>
    </source>
</evidence>
<dbReference type="Pfam" id="PF21788">
    <property type="entry name" value="TNP-like_GBD"/>
    <property type="match status" value="1"/>
</dbReference>
<dbReference type="Pfam" id="PF13923">
    <property type="entry name" value="zf-C3HC4_2"/>
    <property type="match status" value="1"/>
</dbReference>
<dbReference type="InterPro" id="IPR052443">
    <property type="entry name" value="E3_ubiq-ligase_RNF220-like"/>
</dbReference>
<dbReference type="Pfam" id="PF21789">
    <property type="entry name" value="TNP-like_RNaseH_C"/>
    <property type="match status" value="1"/>
</dbReference>
<comment type="caution">
    <text evidence="5">The sequence shown here is derived from an EMBL/GenBank/DDBJ whole genome shotgun (WGS) entry which is preliminary data.</text>
</comment>
<keyword evidence="1 3" id="KW-0479">Metal-binding</keyword>
<dbReference type="Gene3D" id="3.30.40.10">
    <property type="entry name" value="Zinc/RING finger domain, C3HC4 (zinc finger)"/>
    <property type="match status" value="1"/>
</dbReference>
<dbReference type="GO" id="GO:0016567">
    <property type="term" value="P:protein ubiquitination"/>
    <property type="evidence" value="ECO:0007669"/>
    <property type="project" value="TreeGrafter"/>
</dbReference>
<evidence type="ECO:0000259" key="4">
    <source>
        <dbReference type="PROSITE" id="PS50089"/>
    </source>
</evidence>
<name>A0A8S4G912_PLUXY</name>
<keyword evidence="6" id="KW-1185">Reference proteome</keyword>
<dbReference type="InterPro" id="IPR013083">
    <property type="entry name" value="Znf_RING/FYVE/PHD"/>
</dbReference>
<evidence type="ECO:0000256" key="1">
    <source>
        <dbReference type="ARBA" id="ARBA00022771"/>
    </source>
</evidence>
<keyword evidence="2" id="KW-0862">Zinc</keyword>
<sequence length="310" mass="35555">MKVKLAAQVLSNDMAAMLKLLAETYNDSKRDEILLTADVVEQLDKLFDATNGPASKKDVKKGRRENVSENSFHHKLWPTLKKKIQTMHFLKSDSELRLRNVRCVKGYLITISSLQDIWSYVKQLGFKFLNLRQLNQDSLENLFGLIRQHSPTNQNPTCHHFTAALKSTILTKLSTPIRGANCEIDDNQLILDFHDLVFKGPETKHPTEDHSYQSEIDEVDPTDDGNVYPELHLPDTSTAMEERLFESFDKQPVVYAKCLICLGPYTSPAVSIQCWHVYCEICWLESLKAKKICPQCNAITTTQHLRRIYM</sequence>
<dbReference type="GO" id="GO:0008270">
    <property type="term" value="F:zinc ion binding"/>
    <property type="evidence" value="ECO:0007669"/>
    <property type="project" value="UniProtKB-KW"/>
</dbReference>